<evidence type="ECO:0000256" key="1">
    <source>
        <dbReference type="PROSITE-ProRule" id="PRU00244"/>
    </source>
</evidence>
<feature type="transmembrane region" description="Helical" evidence="1">
    <location>
        <begin position="79"/>
        <end position="99"/>
    </location>
</feature>
<reference evidence="4 5" key="1">
    <citation type="submission" date="2019-02" db="EMBL/GenBank/DDBJ databases">
        <authorList>
            <person name="Khodamoradi S."/>
            <person name="Hahnke R.L."/>
            <person name="Kaempfer P."/>
            <person name="Schumann P."/>
            <person name="Rohde M."/>
            <person name="Steinert M."/>
            <person name="Luzhetskyy A."/>
            <person name="Wink J."/>
            <person name="Ruckert C."/>
        </authorList>
    </citation>
    <scope>NUCLEOTIDE SEQUENCE [LARGE SCALE GENOMIC DNA]</scope>
    <source>
        <strain evidence="4 5">M2</strain>
    </source>
</reference>
<dbReference type="InterPro" id="IPR005330">
    <property type="entry name" value="MHYT_dom"/>
</dbReference>
<dbReference type="KEGG" id="strr:EKD16_12500"/>
<name>A0A4P6Q1C4_9ACTN</name>
<dbReference type="PROSITE" id="PS50924">
    <property type="entry name" value="MHYT"/>
    <property type="match status" value="1"/>
</dbReference>
<evidence type="ECO:0000259" key="3">
    <source>
        <dbReference type="PROSITE" id="PS50924"/>
    </source>
</evidence>
<keyword evidence="1" id="KW-1133">Transmembrane helix</keyword>
<keyword evidence="1" id="KW-0472">Membrane</keyword>
<gene>
    <name evidence="4" type="ORF">EKD16_12500</name>
</gene>
<keyword evidence="1" id="KW-0812">Transmembrane</keyword>
<feature type="transmembrane region" description="Helical" evidence="1">
    <location>
        <begin position="106"/>
        <end position="125"/>
    </location>
</feature>
<dbReference type="GO" id="GO:0016020">
    <property type="term" value="C:membrane"/>
    <property type="evidence" value="ECO:0007669"/>
    <property type="project" value="UniProtKB-UniRule"/>
</dbReference>
<feature type="transmembrane region" description="Helical" evidence="1">
    <location>
        <begin position="42"/>
        <end position="67"/>
    </location>
</feature>
<keyword evidence="5" id="KW-1185">Reference proteome</keyword>
<proteinExistence type="predicted"/>
<dbReference type="RefSeq" id="WP_131098494.1">
    <property type="nucleotide sequence ID" value="NZ_CP036455.1"/>
</dbReference>
<evidence type="ECO:0000256" key="2">
    <source>
        <dbReference type="SAM" id="MobiDB-lite"/>
    </source>
</evidence>
<sequence length="265" mass="28281">MIDHFAYGWTTPVIAYVVSFLGSLIGLQVARRARHSSGATRTGWLLLAAFTLGAAAIWAMHFIGMMGFSVQSTTIRYDVLLTVLSGLLAIAVVGIGLYWTTLSPGWASVLGGGAIMGVGVVSMHYMGMASMRMQAEMHHDHRYMVAAVVIALVASTVALVFAVRLRGLAATLGASAVMAAAVSAMHYTAMFGMHVRALPETPFDEPATGATMMDFFMPMFVGLGLLLMILSLILMLSPVEDDQRGGRAADSPAPKPQDSVFTRRH</sequence>
<dbReference type="OrthoDB" id="3763366at2"/>
<protein>
    <recommendedName>
        <fullName evidence="3">MHYT domain-containing protein</fullName>
    </recommendedName>
</protein>
<dbReference type="AlphaFoldDB" id="A0A4P6Q1C4"/>
<dbReference type="EMBL" id="CP036455">
    <property type="protein sequence ID" value="QBI54283.1"/>
    <property type="molecule type" value="Genomic_DNA"/>
</dbReference>
<feature type="domain" description="MHYT" evidence="3">
    <location>
        <begin position="7"/>
        <end position="196"/>
    </location>
</feature>
<feature type="transmembrane region" description="Helical" evidence="1">
    <location>
        <begin position="172"/>
        <end position="195"/>
    </location>
</feature>
<evidence type="ECO:0000313" key="4">
    <source>
        <dbReference type="EMBL" id="QBI54283.1"/>
    </source>
</evidence>
<dbReference type="Proteomes" id="UP000292235">
    <property type="component" value="Chromosome"/>
</dbReference>
<accession>A0A4P6Q1C4</accession>
<feature type="region of interest" description="Disordered" evidence="2">
    <location>
        <begin position="243"/>
        <end position="265"/>
    </location>
</feature>
<feature type="transmembrane region" description="Helical" evidence="1">
    <location>
        <begin position="145"/>
        <end position="165"/>
    </location>
</feature>
<evidence type="ECO:0000313" key="5">
    <source>
        <dbReference type="Proteomes" id="UP000292235"/>
    </source>
</evidence>
<dbReference type="PANTHER" id="PTHR35152">
    <property type="entry name" value="DOMAIN SIGNALLING PROTEIN, PUTATIVE (AFU_ORTHOLOGUE AFUA_5G11310)-RELATED"/>
    <property type="match status" value="1"/>
</dbReference>
<dbReference type="Pfam" id="PF03707">
    <property type="entry name" value="MHYT"/>
    <property type="match status" value="2"/>
</dbReference>
<feature type="transmembrane region" description="Helical" evidence="1">
    <location>
        <begin position="6"/>
        <end position="30"/>
    </location>
</feature>
<dbReference type="PANTHER" id="PTHR35152:SF1">
    <property type="entry name" value="DOMAIN SIGNALLING PROTEIN, PUTATIVE (AFU_ORTHOLOGUE AFUA_5G11310)-RELATED"/>
    <property type="match status" value="1"/>
</dbReference>
<organism evidence="4 5">
    <name type="scientific">Streptomonospora litoralis</name>
    <dbReference type="NCBI Taxonomy" id="2498135"/>
    <lineage>
        <taxon>Bacteria</taxon>
        <taxon>Bacillati</taxon>
        <taxon>Actinomycetota</taxon>
        <taxon>Actinomycetes</taxon>
        <taxon>Streptosporangiales</taxon>
        <taxon>Nocardiopsidaceae</taxon>
        <taxon>Streptomonospora</taxon>
    </lineage>
</organism>
<feature type="transmembrane region" description="Helical" evidence="1">
    <location>
        <begin position="215"/>
        <end position="237"/>
    </location>
</feature>